<dbReference type="GO" id="GO:0031462">
    <property type="term" value="C:Cul2-RING ubiquitin ligase complex"/>
    <property type="evidence" value="ECO:0007669"/>
    <property type="project" value="TreeGrafter"/>
</dbReference>
<keyword evidence="2" id="KW-0833">Ubl conjugation pathway</keyword>
<feature type="compositionally biased region" description="Basic and acidic residues" evidence="3">
    <location>
        <begin position="275"/>
        <end position="284"/>
    </location>
</feature>
<dbReference type="EnsemblMetazoa" id="XM_038190327.1">
    <property type="protein sequence ID" value="XP_038046255.1"/>
    <property type="gene ID" value="LOC119720592"/>
</dbReference>
<organism evidence="6 7">
    <name type="scientific">Patiria miniata</name>
    <name type="common">Bat star</name>
    <name type="synonym">Asterina miniata</name>
    <dbReference type="NCBI Taxonomy" id="46514"/>
    <lineage>
        <taxon>Eukaryota</taxon>
        <taxon>Metazoa</taxon>
        <taxon>Echinodermata</taxon>
        <taxon>Eleutherozoa</taxon>
        <taxon>Asterozoa</taxon>
        <taxon>Asteroidea</taxon>
        <taxon>Valvatacea</taxon>
        <taxon>Valvatida</taxon>
        <taxon>Asterinidae</taxon>
        <taxon>Patiria</taxon>
    </lineage>
</organism>
<feature type="compositionally biased region" description="Low complexity" evidence="3">
    <location>
        <begin position="292"/>
        <end position="301"/>
    </location>
</feature>
<evidence type="ECO:0000256" key="3">
    <source>
        <dbReference type="SAM" id="MobiDB-lite"/>
    </source>
</evidence>
<keyword evidence="1" id="KW-0433">Leucine-rich repeat</keyword>
<dbReference type="Pfam" id="PF25013">
    <property type="entry name" value="LRR_Zer-1"/>
    <property type="match status" value="1"/>
</dbReference>
<dbReference type="SUPFAM" id="SSF48371">
    <property type="entry name" value="ARM repeat"/>
    <property type="match status" value="1"/>
</dbReference>
<dbReference type="Gene3D" id="1.25.10.10">
    <property type="entry name" value="Leucine-rich Repeat Variant"/>
    <property type="match status" value="1"/>
</dbReference>
<dbReference type="GeneID" id="119720592"/>
<dbReference type="InterPro" id="IPR016024">
    <property type="entry name" value="ARM-type_fold"/>
</dbReference>
<dbReference type="InterPro" id="IPR051341">
    <property type="entry name" value="Zyg-11_UBL_adapter"/>
</dbReference>
<dbReference type="RefSeq" id="XP_038046254.1">
    <property type="nucleotide sequence ID" value="XM_038190326.1"/>
</dbReference>
<dbReference type="OrthoDB" id="5783533at2759"/>
<dbReference type="SMART" id="SM00185">
    <property type="entry name" value="ARM"/>
    <property type="match status" value="3"/>
</dbReference>
<evidence type="ECO:0000259" key="4">
    <source>
        <dbReference type="Pfam" id="PF22964"/>
    </source>
</evidence>
<evidence type="ECO:0000313" key="7">
    <source>
        <dbReference type="Proteomes" id="UP000887568"/>
    </source>
</evidence>
<dbReference type="SUPFAM" id="SSF52047">
    <property type="entry name" value="RNI-like"/>
    <property type="match status" value="1"/>
</dbReference>
<dbReference type="OMA" id="QIRRKHA"/>
<reference evidence="6" key="1">
    <citation type="submission" date="2022-11" db="UniProtKB">
        <authorList>
            <consortium name="EnsemblMetazoa"/>
        </authorList>
    </citation>
    <scope>IDENTIFICATION</scope>
</reference>
<dbReference type="Pfam" id="PF22964">
    <property type="entry name" value="ZER1-like_2nd"/>
    <property type="match status" value="1"/>
</dbReference>
<dbReference type="RefSeq" id="XP_038046255.1">
    <property type="nucleotide sequence ID" value="XM_038190327.1"/>
</dbReference>
<protein>
    <recommendedName>
        <fullName evidence="8">Protein zer-1 homolog</fullName>
    </recommendedName>
</protein>
<feature type="compositionally biased region" description="Acidic residues" evidence="3">
    <location>
        <begin position="318"/>
        <end position="333"/>
    </location>
</feature>
<accession>A0A913Z629</accession>
<feature type="region of interest" description="Disordered" evidence="3">
    <location>
        <begin position="273"/>
        <end position="338"/>
    </location>
</feature>
<feature type="domain" description="Protein zer-1 homolog-like C-terminal" evidence="4">
    <location>
        <begin position="453"/>
        <end position="807"/>
    </location>
</feature>
<feature type="domain" description="Zer-1-like leucine-rich repeats region" evidence="5">
    <location>
        <begin position="178"/>
        <end position="285"/>
    </location>
</feature>
<sequence>MAVSSPPLTEPPRLLDLLLDFCITHVETLCDTGNGGKTPRCLRPDVIIPANMADLLLARISRQGLGWHKLDRFVGVFCNTEQASLQRVDLSRSNITDRAIAYLARHRLLELNLAECPKLTSACLPDLLRQPALKVLDISRDAAALAGYGLPRFEFPLENLRVLNIGFTDLSSTQLHCLVKQLVNLVSLDVSGVVQNGDLLFLRPLCGQLRFLVLHDCMLVESSLEYLCSLTQLRHLDISIVDTKQRITLTNKFLRRLVKSLQHLVSLDISGNTYENKKTERQRDATPPPSSRSPSTPQSAPKADKDTSGGTNRKNQDPEPEAEHEEADDEEMETSPTVDSDALLLQVSQQQQQQGADGDTPKVISCIAGLRGLPKPLEFLGILGLDGLEEKDAAHLPAIKVAGTFTEDHILNAIDVYLRRKHYLLEGLNSYFDLLRAVECSNPSKAVELILAAMRYHPRDNQIQVSASASLYHLTRGTYSDRLNIQHKQAIITCLLDAIETITDSITLLQNCGLTLFNFRIPEEFRYQFERVVTNLVKLALTEDPRGLLQRIYVHMCNSIVCHVEGEQKLLVGRLGIIKCMLQLIRDRLERNRCDEVMETAWSTLWNVTDETGDNCEMFLDGNGMELFLKCRETFPDKPELLRNMMGLIGNVAEVPKLRQHLLKYASVFMELLGNWSDGIEVSYNAAGTLSHIAADGPTAWTISHPPRDEVLQRMSKAISSWELNTQRNINYRSFKPILRLLMVFHTPEVQEWAVWALANLCTVTPSKYCKLLEKEDGLMMLHELESDPRTMPNVRELVQKTIQIVEENLEEQRHDVHVV</sequence>
<evidence type="ECO:0000256" key="2">
    <source>
        <dbReference type="ARBA" id="ARBA00022786"/>
    </source>
</evidence>
<dbReference type="EnsemblMetazoa" id="XM_038190326.1">
    <property type="protein sequence ID" value="XP_038046254.1"/>
    <property type="gene ID" value="LOC119720592"/>
</dbReference>
<dbReference type="AlphaFoldDB" id="A0A913Z629"/>
<dbReference type="Gene3D" id="3.80.10.10">
    <property type="entry name" value="Ribonuclease Inhibitor"/>
    <property type="match status" value="2"/>
</dbReference>
<evidence type="ECO:0000259" key="5">
    <source>
        <dbReference type="Pfam" id="PF25013"/>
    </source>
</evidence>
<name>A0A913Z629_PATMI</name>
<dbReference type="CTD" id="10444"/>
<dbReference type="InterPro" id="IPR011989">
    <property type="entry name" value="ARM-like"/>
</dbReference>
<dbReference type="InterPro" id="IPR055142">
    <property type="entry name" value="ZER1-like_C"/>
</dbReference>
<dbReference type="InterPro" id="IPR056845">
    <property type="entry name" value="LRR_Zer-1"/>
</dbReference>
<dbReference type="Proteomes" id="UP000887568">
    <property type="component" value="Unplaced"/>
</dbReference>
<dbReference type="InterPro" id="IPR032675">
    <property type="entry name" value="LRR_dom_sf"/>
</dbReference>
<evidence type="ECO:0008006" key="8">
    <source>
        <dbReference type="Google" id="ProtNLM"/>
    </source>
</evidence>
<dbReference type="InterPro" id="IPR000225">
    <property type="entry name" value="Armadillo"/>
</dbReference>
<dbReference type="PANTHER" id="PTHR12904:SF23">
    <property type="entry name" value="PROTEIN ZER-1 HOMOLOG"/>
    <property type="match status" value="1"/>
</dbReference>
<dbReference type="PANTHER" id="PTHR12904">
    <property type="match status" value="1"/>
</dbReference>
<evidence type="ECO:0000256" key="1">
    <source>
        <dbReference type="ARBA" id="ARBA00022614"/>
    </source>
</evidence>
<keyword evidence="7" id="KW-1185">Reference proteome</keyword>
<evidence type="ECO:0000313" key="6">
    <source>
        <dbReference type="EnsemblMetazoa" id="XP_038046255.1"/>
    </source>
</evidence>
<proteinExistence type="predicted"/>